<comment type="similarity">
    <text evidence="1 5">Belongs to the 5-formyltetrahydrofolate cyclo-ligase family.</text>
</comment>
<feature type="binding site" evidence="4">
    <location>
        <begin position="138"/>
        <end position="146"/>
    </location>
    <ligand>
        <name>ATP</name>
        <dbReference type="ChEBI" id="CHEBI:30616"/>
    </ligand>
</feature>
<name>U4TQ11_9LACO</name>
<evidence type="ECO:0000256" key="4">
    <source>
        <dbReference type="PIRSR" id="PIRSR006806-1"/>
    </source>
</evidence>
<gene>
    <name evidence="6" type="ORF">L248_2608</name>
</gene>
<accession>U4TQ11</accession>
<dbReference type="HOGENOM" id="CLU_066245_2_2_9"/>
<feature type="binding site" evidence="4">
    <location>
        <position position="58"/>
    </location>
    <ligand>
        <name>substrate</name>
    </ligand>
</feature>
<evidence type="ECO:0000313" key="6">
    <source>
        <dbReference type="EMBL" id="ERL65535.1"/>
    </source>
</evidence>
<keyword evidence="7" id="KW-1185">Reference proteome</keyword>
<dbReference type="Pfam" id="PF01812">
    <property type="entry name" value="5-FTHF_cyc-lig"/>
    <property type="match status" value="1"/>
</dbReference>
<dbReference type="GO" id="GO:0005524">
    <property type="term" value="F:ATP binding"/>
    <property type="evidence" value="ECO:0007669"/>
    <property type="project" value="UniProtKB-KW"/>
</dbReference>
<evidence type="ECO:0000256" key="1">
    <source>
        <dbReference type="ARBA" id="ARBA00010638"/>
    </source>
</evidence>
<protein>
    <recommendedName>
        <fullName evidence="5">5-formyltetrahydrofolate cyclo-ligase</fullName>
        <ecNumber evidence="5">6.3.3.2</ecNumber>
    </recommendedName>
</protein>
<feature type="binding site" evidence="4">
    <location>
        <begin position="11"/>
        <end position="15"/>
    </location>
    <ligand>
        <name>ATP</name>
        <dbReference type="ChEBI" id="CHEBI:30616"/>
    </ligand>
</feature>
<dbReference type="EMBL" id="KI271586">
    <property type="protein sequence ID" value="ERL65535.1"/>
    <property type="molecule type" value="Genomic_DNA"/>
</dbReference>
<evidence type="ECO:0000256" key="2">
    <source>
        <dbReference type="ARBA" id="ARBA00022741"/>
    </source>
</evidence>
<evidence type="ECO:0000313" key="7">
    <source>
        <dbReference type="Proteomes" id="UP000030647"/>
    </source>
</evidence>
<dbReference type="GO" id="GO:0035999">
    <property type="term" value="P:tetrahydrofolate interconversion"/>
    <property type="evidence" value="ECO:0007669"/>
    <property type="project" value="TreeGrafter"/>
</dbReference>
<dbReference type="NCBIfam" id="TIGR02727">
    <property type="entry name" value="MTHFS_bact"/>
    <property type="match status" value="1"/>
</dbReference>
<evidence type="ECO:0000256" key="3">
    <source>
        <dbReference type="ARBA" id="ARBA00022840"/>
    </source>
</evidence>
<dbReference type="PANTHER" id="PTHR23407:SF1">
    <property type="entry name" value="5-FORMYLTETRAHYDROFOLATE CYCLO-LIGASE"/>
    <property type="match status" value="1"/>
</dbReference>
<dbReference type="GO" id="GO:0046872">
    <property type="term" value="F:metal ion binding"/>
    <property type="evidence" value="ECO:0007669"/>
    <property type="project" value="UniProtKB-KW"/>
</dbReference>
<dbReference type="PANTHER" id="PTHR23407">
    <property type="entry name" value="ATPASE INHIBITOR/5-FORMYLTETRAHYDROFOLATE CYCLO-LIGASE"/>
    <property type="match status" value="1"/>
</dbReference>
<keyword evidence="2 4" id="KW-0547">Nucleotide-binding</keyword>
<dbReference type="PIRSF" id="PIRSF006806">
    <property type="entry name" value="FTHF_cligase"/>
    <property type="match status" value="1"/>
</dbReference>
<organism evidence="6 7">
    <name type="scientific">Schleiferilactobacillus shenzhenensis LY-73</name>
    <dbReference type="NCBI Taxonomy" id="1231336"/>
    <lineage>
        <taxon>Bacteria</taxon>
        <taxon>Bacillati</taxon>
        <taxon>Bacillota</taxon>
        <taxon>Bacilli</taxon>
        <taxon>Lactobacillales</taxon>
        <taxon>Lactobacillaceae</taxon>
        <taxon>Schleiferilactobacillus</taxon>
    </lineage>
</organism>
<evidence type="ECO:0000256" key="5">
    <source>
        <dbReference type="RuleBase" id="RU361279"/>
    </source>
</evidence>
<keyword evidence="5" id="KW-0460">Magnesium</keyword>
<reference evidence="7" key="1">
    <citation type="journal article" date="2013" name="Genome Announc.">
        <title>Whole-Genome Sequencing of Lactobacillus shenzhenensis Strain LY-73T.</title>
        <authorList>
            <person name="Lin Z."/>
            <person name="Liu Z."/>
            <person name="Yang R."/>
            <person name="Zou Y."/>
            <person name="Wan D."/>
            <person name="Chen J."/>
            <person name="Guo M."/>
            <person name="Zhao J."/>
            <person name="Fang C."/>
            <person name="Yang R."/>
            <person name="Liu F."/>
        </authorList>
    </citation>
    <scope>NUCLEOTIDE SEQUENCE [LARGE SCALE GENOMIC DNA]</scope>
    <source>
        <strain evidence="7">LY-73</strain>
    </source>
</reference>
<dbReference type="GO" id="GO:0030272">
    <property type="term" value="F:5-formyltetrahydrofolate cyclo-ligase activity"/>
    <property type="evidence" value="ECO:0007669"/>
    <property type="project" value="UniProtKB-EC"/>
</dbReference>
<dbReference type="AlphaFoldDB" id="U4TQ11"/>
<dbReference type="Proteomes" id="UP000030647">
    <property type="component" value="Unassembled WGS sequence"/>
</dbReference>
<keyword evidence="6" id="KW-0436">Ligase</keyword>
<dbReference type="STRING" id="1231336.L248_2608"/>
<sequence length="196" mass="21439">MRKETAMALTKKAFRQLQIPRMAEFAKTPAFTKESHRLQDQLLAYLTRHPQGSVGLTMSGGIEVPTEPLLTALLAAGRPVLLPKTFSDRTMHFVPYHGQAAELARTDYGILEPVADADEVPAIVVVPGIAFVRGSHARVGFGAGYYDRYLAARGSAIRHTVTMATSVMLFNAPTWRVAAHDVAVDTLLEGKQPNER</sequence>
<dbReference type="eggNOG" id="COG0212">
    <property type="taxonomic scope" value="Bacteria"/>
</dbReference>
<keyword evidence="5" id="KW-0479">Metal-binding</keyword>
<dbReference type="InterPro" id="IPR037171">
    <property type="entry name" value="NagB/RpiA_transferase-like"/>
</dbReference>
<feature type="binding site" evidence="4">
    <location>
        <position position="63"/>
    </location>
    <ligand>
        <name>substrate</name>
    </ligand>
</feature>
<proteinExistence type="inferred from homology"/>
<dbReference type="InterPro" id="IPR024185">
    <property type="entry name" value="FTHF_cligase-like_sf"/>
</dbReference>
<dbReference type="Gene3D" id="3.40.50.10420">
    <property type="entry name" value="NagB/RpiA/CoA transferase-like"/>
    <property type="match status" value="1"/>
</dbReference>
<dbReference type="EC" id="6.3.3.2" evidence="5"/>
<keyword evidence="3 4" id="KW-0067">ATP-binding</keyword>
<dbReference type="InterPro" id="IPR002698">
    <property type="entry name" value="FTHF_cligase"/>
</dbReference>
<comment type="catalytic activity">
    <reaction evidence="5">
        <text>(6S)-5-formyl-5,6,7,8-tetrahydrofolate + ATP = (6R)-5,10-methenyltetrahydrofolate + ADP + phosphate</text>
        <dbReference type="Rhea" id="RHEA:10488"/>
        <dbReference type="ChEBI" id="CHEBI:30616"/>
        <dbReference type="ChEBI" id="CHEBI:43474"/>
        <dbReference type="ChEBI" id="CHEBI:57455"/>
        <dbReference type="ChEBI" id="CHEBI:57457"/>
        <dbReference type="ChEBI" id="CHEBI:456216"/>
        <dbReference type="EC" id="6.3.3.2"/>
    </reaction>
</comment>
<dbReference type="GO" id="GO:0009396">
    <property type="term" value="P:folic acid-containing compound biosynthetic process"/>
    <property type="evidence" value="ECO:0007669"/>
    <property type="project" value="TreeGrafter"/>
</dbReference>
<dbReference type="SUPFAM" id="SSF100950">
    <property type="entry name" value="NagB/RpiA/CoA transferase-like"/>
    <property type="match status" value="1"/>
</dbReference>
<comment type="cofactor">
    <cofactor evidence="5">
        <name>Mg(2+)</name>
        <dbReference type="ChEBI" id="CHEBI:18420"/>
    </cofactor>
</comment>